<feature type="transmembrane region" description="Helical" evidence="6">
    <location>
        <begin position="21"/>
        <end position="45"/>
    </location>
</feature>
<dbReference type="EMBL" id="BONZ01000143">
    <property type="protein sequence ID" value="GIH21600.1"/>
    <property type="molecule type" value="Genomic_DNA"/>
</dbReference>
<accession>A0A8J3R259</accession>
<dbReference type="InterPro" id="IPR011701">
    <property type="entry name" value="MFS"/>
</dbReference>
<dbReference type="Proteomes" id="UP000642748">
    <property type="component" value="Unassembled WGS sequence"/>
</dbReference>
<keyword evidence="2" id="KW-0813">Transport</keyword>
<comment type="subcellular location">
    <subcellularLocation>
        <location evidence="1">Cell membrane</location>
        <topology evidence="1">Multi-pass membrane protein</topology>
    </subcellularLocation>
</comment>
<evidence type="ECO:0000256" key="2">
    <source>
        <dbReference type="ARBA" id="ARBA00022448"/>
    </source>
</evidence>
<gene>
    <name evidence="8" type="primary">mmr_3</name>
    <name evidence="8" type="ORF">Raf01_97720</name>
</gene>
<dbReference type="GO" id="GO:0022857">
    <property type="term" value="F:transmembrane transporter activity"/>
    <property type="evidence" value="ECO:0007669"/>
    <property type="project" value="InterPro"/>
</dbReference>
<feature type="transmembrane region" description="Helical" evidence="6">
    <location>
        <begin position="119"/>
        <end position="139"/>
    </location>
</feature>
<dbReference type="SUPFAM" id="SSF103473">
    <property type="entry name" value="MFS general substrate transporter"/>
    <property type="match status" value="1"/>
</dbReference>
<feature type="transmembrane region" description="Helical" evidence="6">
    <location>
        <begin position="234"/>
        <end position="253"/>
    </location>
</feature>
<feature type="transmembrane region" description="Helical" evidence="6">
    <location>
        <begin position="274"/>
        <end position="299"/>
    </location>
</feature>
<dbReference type="Gene3D" id="1.20.1250.20">
    <property type="entry name" value="MFS general substrate transporter like domains"/>
    <property type="match status" value="1"/>
</dbReference>
<evidence type="ECO:0000256" key="3">
    <source>
        <dbReference type="ARBA" id="ARBA00022692"/>
    </source>
</evidence>
<dbReference type="Gene3D" id="1.20.1720.10">
    <property type="entry name" value="Multidrug resistance protein D"/>
    <property type="match status" value="1"/>
</dbReference>
<dbReference type="InterPro" id="IPR036259">
    <property type="entry name" value="MFS_trans_sf"/>
</dbReference>
<feature type="transmembrane region" description="Helical" evidence="6">
    <location>
        <begin position="341"/>
        <end position="361"/>
    </location>
</feature>
<evidence type="ECO:0000313" key="8">
    <source>
        <dbReference type="EMBL" id="GIH21600.1"/>
    </source>
</evidence>
<evidence type="ECO:0000256" key="6">
    <source>
        <dbReference type="SAM" id="Phobius"/>
    </source>
</evidence>
<feature type="transmembrane region" description="Helical" evidence="6">
    <location>
        <begin position="367"/>
        <end position="389"/>
    </location>
</feature>
<dbReference type="RefSeq" id="WP_203924970.1">
    <property type="nucleotide sequence ID" value="NZ_BONZ01000143.1"/>
</dbReference>
<feature type="transmembrane region" description="Helical" evidence="6">
    <location>
        <begin position="210"/>
        <end position="228"/>
    </location>
</feature>
<keyword evidence="3 6" id="KW-0812">Transmembrane</keyword>
<evidence type="ECO:0000256" key="5">
    <source>
        <dbReference type="ARBA" id="ARBA00023136"/>
    </source>
</evidence>
<dbReference type="Pfam" id="PF07690">
    <property type="entry name" value="MFS_1"/>
    <property type="match status" value="1"/>
</dbReference>
<dbReference type="InterPro" id="IPR020846">
    <property type="entry name" value="MFS_dom"/>
</dbReference>
<proteinExistence type="predicted"/>
<dbReference type="AlphaFoldDB" id="A0A8J3R259"/>
<feature type="domain" description="Major facilitator superfamily (MFS) profile" evidence="7">
    <location>
        <begin position="23"/>
        <end position="458"/>
    </location>
</feature>
<dbReference type="CDD" id="cd17321">
    <property type="entry name" value="MFS_MMR_MDR_like"/>
    <property type="match status" value="1"/>
</dbReference>
<name>A0A8J3R259_9ACTN</name>
<organism evidence="8 9">
    <name type="scientific">Rugosimonospora africana</name>
    <dbReference type="NCBI Taxonomy" id="556532"/>
    <lineage>
        <taxon>Bacteria</taxon>
        <taxon>Bacillati</taxon>
        <taxon>Actinomycetota</taxon>
        <taxon>Actinomycetes</taxon>
        <taxon>Micromonosporales</taxon>
        <taxon>Micromonosporaceae</taxon>
        <taxon>Rugosimonospora</taxon>
    </lineage>
</organism>
<evidence type="ECO:0000313" key="9">
    <source>
        <dbReference type="Proteomes" id="UP000642748"/>
    </source>
</evidence>
<dbReference type="PANTHER" id="PTHR42718:SF9">
    <property type="entry name" value="MAJOR FACILITATOR SUPERFAMILY MULTIDRUG TRANSPORTER MFSC"/>
    <property type="match status" value="1"/>
</dbReference>
<feature type="transmembrane region" description="Helical" evidence="6">
    <location>
        <begin position="305"/>
        <end position="334"/>
    </location>
</feature>
<keyword evidence="9" id="KW-1185">Reference proteome</keyword>
<keyword evidence="5 6" id="KW-0472">Membrane</keyword>
<comment type="caution">
    <text evidence="8">The sequence shown here is derived from an EMBL/GenBank/DDBJ whole genome shotgun (WGS) entry which is preliminary data.</text>
</comment>
<reference evidence="8" key="1">
    <citation type="submission" date="2021-01" db="EMBL/GenBank/DDBJ databases">
        <title>Whole genome shotgun sequence of Rugosimonospora africana NBRC 104875.</title>
        <authorList>
            <person name="Komaki H."/>
            <person name="Tamura T."/>
        </authorList>
    </citation>
    <scope>NUCLEOTIDE SEQUENCE</scope>
    <source>
        <strain evidence="8">NBRC 104875</strain>
    </source>
</reference>
<keyword evidence="4 6" id="KW-1133">Transmembrane helix</keyword>
<feature type="transmembrane region" description="Helical" evidence="6">
    <location>
        <begin position="65"/>
        <end position="82"/>
    </location>
</feature>
<feature type="transmembrane region" description="Helical" evidence="6">
    <location>
        <begin position="89"/>
        <end position="107"/>
    </location>
</feature>
<dbReference type="PANTHER" id="PTHR42718">
    <property type="entry name" value="MAJOR FACILITATOR SUPERFAMILY MULTIDRUG TRANSPORTER MFSC"/>
    <property type="match status" value="1"/>
</dbReference>
<evidence type="ECO:0000256" key="4">
    <source>
        <dbReference type="ARBA" id="ARBA00022989"/>
    </source>
</evidence>
<sequence length="467" mass="46473">MASHDLAERTTEISRAGRQRAVTLVALSLTFALVQLDATIVNVALQTLRTDLGGGVSAAQWAVDGYAVPFAACMLTAGALGDRYGHRRICLLGFGLFGLASAAAALADGWPVLIGARVAQGAGAALMFPASLAMITGLYPEPRERSRALGVWGGIATLGFASGPLLGGVLITVASWPAIFWINLPVAAMVGGTIAVLGPRDRPQARRIHPGGTVLGTLALASLTAGIIEAGERRMATAVGALALGIVAGWLFTRLERRSANPLVPAGLTGSVSFRWSLVTGFCFNFAMYGALLCVSLTLQSAYGLSALAGGLAVLPMAVVVGVAAISGGFIAAATGPRRPMLLGFTCAGAGAIVTAAGGLAGSSALIVTGLAVIGLCCLAMPAMTSVALNASPARHAGLAGGSFNTARQIGGAIGVALLGAVLNAGGVRTGFTVALGIAAAASAVALLSTVEATARNRRAGPGGGRS</sequence>
<dbReference type="PROSITE" id="PS50850">
    <property type="entry name" value="MFS"/>
    <property type="match status" value="1"/>
</dbReference>
<dbReference type="GO" id="GO:0005886">
    <property type="term" value="C:plasma membrane"/>
    <property type="evidence" value="ECO:0007669"/>
    <property type="project" value="UniProtKB-SubCell"/>
</dbReference>
<feature type="transmembrane region" description="Helical" evidence="6">
    <location>
        <begin position="178"/>
        <end position="198"/>
    </location>
</feature>
<evidence type="ECO:0000256" key="1">
    <source>
        <dbReference type="ARBA" id="ARBA00004651"/>
    </source>
</evidence>
<protein>
    <submittedName>
        <fullName evidence="8">MFS transporter</fullName>
    </submittedName>
</protein>
<evidence type="ECO:0000259" key="7">
    <source>
        <dbReference type="PROSITE" id="PS50850"/>
    </source>
</evidence>
<feature type="transmembrane region" description="Helical" evidence="6">
    <location>
        <begin position="432"/>
        <end position="451"/>
    </location>
</feature>
<feature type="transmembrane region" description="Helical" evidence="6">
    <location>
        <begin position="410"/>
        <end position="426"/>
    </location>
</feature>
<feature type="transmembrane region" description="Helical" evidence="6">
    <location>
        <begin position="151"/>
        <end position="172"/>
    </location>
</feature>